<dbReference type="EMBL" id="JANBQB010000314">
    <property type="protein sequence ID" value="KAJ1977875.1"/>
    <property type="molecule type" value="Genomic_DNA"/>
</dbReference>
<organism evidence="4 5">
    <name type="scientific">Dimargaris verticillata</name>
    <dbReference type="NCBI Taxonomy" id="2761393"/>
    <lineage>
        <taxon>Eukaryota</taxon>
        <taxon>Fungi</taxon>
        <taxon>Fungi incertae sedis</taxon>
        <taxon>Zoopagomycota</taxon>
        <taxon>Kickxellomycotina</taxon>
        <taxon>Dimargaritomycetes</taxon>
        <taxon>Dimargaritales</taxon>
        <taxon>Dimargaritaceae</taxon>
        <taxon>Dimargaris</taxon>
    </lineage>
</organism>
<dbReference type="PANTHER" id="PTHR44472">
    <property type="entry name" value="DDB1- AND CUL4-ASSOCIATED FACTOR 4-RELATED"/>
    <property type="match status" value="1"/>
</dbReference>
<comment type="caution">
    <text evidence="4">The sequence shown here is derived from an EMBL/GenBank/DDBJ whole genome shotgun (WGS) entry which is preliminary data.</text>
</comment>
<accession>A0A9W8B6Y1</accession>
<sequence>MPPRHRARASQPRPRYLRNGSDDTLRANPLRARRQVSRPSRRQSPTTAPNSSLIPSPDSTSPTAAPTATASMPEIPGFYYCAERNRYFKIEGASTHSRNPSSKVALAQRQQTSNWSARTDQQMCKLTQVSWQQYLDYRALGQRGSNHATLYYSQNKQGGLPSRTFNSQHDMAIQALRVQPLLTETDIQPLAPWLASSWESLTRSQVVGLDINLEHHQIMVTTSLGATLMHNFKLQSKQARLPMWRLQDVDSSFLERQRVCTMSTGQHHYAAIYEANGTSPTTLAIGTRGVVGTELSRTLRQSCVWSLALSNDRLALGELKCVKRYRFDYPTYLRKDQTIPTASDPMALAYDIVNPHLLYTGGRDGDLCVFDTRDQSHTSRGVLPRISHPGTSVCHLRQLGEWQWIAGTTGTTIALWDIRMVVSKLVPDLPPDSTTTVQQAPAPVPCLPHSRLSLNQRPRGLVTAREHPLGDKGFPRATMGLKTALPLLEFQGHVNTHYRDLGFDTHPRHHTLAAAGVDGRVRFWSTLTGQLLKVDSALAPPQSLSGTAAQYGSGCRINQLQWLPANHYSSTHALLATQGLGLHLWDL</sequence>
<protein>
    <recommendedName>
        <fullName evidence="6">WD40-repeat-containing domain protein</fullName>
    </recommendedName>
</protein>
<dbReference type="InterPro" id="IPR015943">
    <property type="entry name" value="WD40/YVTN_repeat-like_dom_sf"/>
</dbReference>
<dbReference type="InterPro" id="IPR052254">
    <property type="entry name" value="CUL4-DDB1_E3_ligase_receptor"/>
</dbReference>
<evidence type="ECO:0000256" key="2">
    <source>
        <dbReference type="ARBA" id="ARBA00022737"/>
    </source>
</evidence>
<feature type="compositionally biased region" description="Low complexity" evidence="3">
    <location>
        <begin position="42"/>
        <end position="69"/>
    </location>
</feature>
<dbReference type="InterPro" id="IPR036322">
    <property type="entry name" value="WD40_repeat_dom_sf"/>
</dbReference>
<keyword evidence="2" id="KW-0677">Repeat</keyword>
<evidence type="ECO:0000256" key="3">
    <source>
        <dbReference type="SAM" id="MobiDB-lite"/>
    </source>
</evidence>
<reference evidence="4" key="1">
    <citation type="submission" date="2022-07" db="EMBL/GenBank/DDBJ databases">
        <title>Phylogenomic reconstructions and comparative analyses of Kickxellomycotina fungi.</title>
        <authorList>
            <person name="Reynolds N.K."/>
            <person name="Stajich J.E."/>
            <person name="Barry K."/>
            <person name="Grigoriev I.V."/>
            <person name="Crous P."/>
            <person name="Smith M.E."/>
        </authorList>
    </citation>
    <scope>NUCLEOTIDE SEQUENCE</scope>
    <source>
        <strain evidence="4">RSA 567</strain>
    </source>
</reference>
<dbReference type="SUPFAM" id="SSF50978">
    <property type="entry name" value="WD40 repeat-like"/>
    <property type="match status" value="1"/>
</dbReference>
<gene>
    <name evidence="4" type="ORF">H4R34_003413</name>
</gene>
<dbReference type="GO" id="GO:0080008">
    <property type="term" value="C:Cul4-RING E3 ubiquitin ligase complex"/>
    <property type="evidence" value="ECO:0007669"/>
    <property type="project" value="TreeGrafter"/>
</dbReference>
<evidence type="ECO:0008006" key="6">
    <source>
        <dbReference type="Google" id="ProtNLM"/>
    </source>
</evidence>
<keyword evidence="5" id="KW-1185">Reference proteome</keyword>
<dbReference type="OrthoDB" id="5558938at2759"/>
<keyword evidence="1" id="KW-0853">WD repeat</keyword>
<evidence type="ECO:0000256" key="1">
    <source>
        <dbReference type="ARBA" id="ARBA00022574"/>
    </source>
</evidence>
<evidence type="ECO:0000313" key="4">
    <source>
        <dbReference type="EMBL" id="KAJ1977875.1"/>
    </source>
</evidence>
<dbReference type="Proteomes" id="UP001151582">
    <property type="component" value="Unassembled WGS sequence"/>
</dbReference>
<evidence type="ECO:0000313" key="5">
    <source>
        <dbReference type="Proteomes" id="UP001151582"/>
    </source>
</evidence>
<dbReference type="AlphaFoldDB" id="A0A9W8B6Y1"/>
<proteinExistence type="predicted"/>
<feature type="compositionally biased region" description="Basic residues" evidence="3">
    <location>
        <begin position="31"/>
        <end position="41"/>
    </location>
</feature>
<dbReference type="PANTHER" id="PTHR44472:SF1">
    <property type="entry name" value="DDB1 AND CUL4 ASSOCIATED FACTOR 4"/>
    <property type="match status" value="1"/>
</dbReference>
<dbReference type="Gene3D" id="2.130.10.10">
    <property type="entry name" value="YVTN repeat-like/Quinoprotein amine dehydrogenase"/>
    <property type="match status" value="1"/>
</dbReference>
<name>A0A9W8B6Y1_9FUNG</name>
<feature type="region of interest" description="Disordered" evidence="3">
    <location>
        <begin position="1"/>
        <end position="69"/>
    </location>
</feature>